<sequence>MSTKLTTLSLLLLGTFSLTTAAPAPAPIPDLTPSSSSSSSSCSNTSFQTTSLLAQSLSLNTSVLFTTPSHAVEGGYLSFTVLNPAFPSTPVECTAADTRKWEFFYGDQWFNCPSPTSSSESGSRIVETKFRYTNRGETRYLAYVGGTVEIEQRWRCAGEDGGDSITFKASAAADITLSCDIHKSQNPNWTNGATYASNSMVCAKQDWEVEVNEISAVA</sequence>
<evidence type="ECO:0000256" key="1">
    <source>
        <dbReference type="ARBA" id="ARBA00004613"/>
    </source>
</evidence>
<feature type="chain" id="PRO_5042561577" description="AA1-like domain-containing protein" evidence="5">
    <location>
        <begin position="22"/>
        <end position="218"/>
    </location>
</feature>
<evidence type="ECO:0000256" key="2">
    <source>
        <dbReference type="ARBA" id="ARBA00022525"/>
    </source>
</evidence>
<dbReference type="EMBL" id="MU839830">
    <property type="protein sequence ID" value="KAK1757871.1"/>
    <property type="molecule type" value="Genomic_DNA"/>
</dbReference>
<comment type="caution">
    <text evidence="7">The sequence shown here is derived from an EMBL/GenBank/DDBJ whole genome shotgun (WGS) entry which is preliminary data.</text>
</comment>
<keyword evidence="4" id="KW-1015">Disulfide bond</keyword>
<keyword evidence="3 5" id="KW-0732">Signal</keyword>
<accession>A0AAJ0F7F0</accession>
<feature type="signal peptide" evidence="5">
    <location>
        <begin position="1"/>
        <end position="21"/>
    </location>
</feature>
<evidence type="ECO:0000256" key="3">
    <source>
        <dbReference type="ARBA" id="ARBA00022729"/>
    </source>
</evidence>
<evidence type="ECO:0000313" key="7">
    <source>
        <dbReference type="EMBL" id="KAK1757871.1"/>
    </source>
</evidence>
<proteinExistence type="predicted"/>
<dbReference type="Proteomes" id="UP001239445">
    <property type="component" value="Unassembled WGS sequence"/>
</dbReference>
<dbReference type="AlphaFoldDB" id="A0AAJ0F7F0"/>
<reference evidence="7" key="1">
    <citation type="submission" date="2023-06" db="EMBL/GenBank/DDBJ databases">
        <title>Genome-scale phylogeny and comparative genomics of the fungal order Sordariales.</title>
        <authorList>
            <consortium name="Lawrence Berkeley National Laboratory"/>
            <person name="Hensen N."/>
            <person name="Bonometti L."/>
            <person name="Westerberg I."/>
            <person name="Brannstrom I.O."/>
            <person name="Guillou S."/>
            <person name="Cros-Aarteil S."/>
            <person name="Calhoun S."/>
            <person name="Haridas S."/>
            <person name="Kuo A."/>
            <person name="Mondo S."/>
            <person name="Pangilinan J."/>
            <person name="Riley R."/>
            <person name="Labutti K."/>
            <person name="Andreopoulos B."/>
            <person name="Lipzen A."/>
            <person name="Chen C."/>
            <person name="Yanf M."/>
            <person name="Daum C."/>
            <person name="Ng V."/>
            <person name="Clum A."/>
            <person name="Steindorff A."/>
            <person name="Ohm R."/>
            <person name="Martin F."/>
            <person name="Silar P."/>
            <person name="Natvig D."/>
            <person name="Lalanne C."/>
            <person name="Gautier V."/>
            <person name="Ament-Velasquez S.L."/>
            <person name="Kruys A."/>
            <person name="Hutchinson M.I."/>
            <person name="Powell A.J."/>
            <person name="Barry K."/>
            <person name="Miller A.N."/>
            <person name="Grigoriev I.V."/>
            <person name="Debuchy R."/>
            <person name="Gladieux P."/>
            <person name="Thoren M.H."/>
            <person name="Johannesson H."/>
        </authorList>
    </citation>
    <scope>NUCLEOTIDE SEQUENCE</scope>
    <source>
        <strain evidence="7">PSN4</strain>
    </source>
</reference>
<gene>
    <name evidence="7" type="ORF">QBC47DRAFT_166342</name>
</gene>
<evidence type="ECO:0000256" key="5">
    <source>
        <dbReference type="SAM" id="SignalP"/>
    </source>
</evidence>
<keyword evidence="8" id="KW-1185">Reference proteome</keyword>
<dbReference type="InterPro" id="IPR032382">
    <property type="entry name" value="AltA1"/>
</dbReference>
<evidence type="ECO:0000259" key="6">
    <source>
        <dbReference type="Pfam" id="PF16541"/>
    </source>
</evidence>
<name>A0AAJ0F7F0_9PEZI</name>
<feature type="domain" description="AA1-like" evidence="6">
    <location>
        <begin position="65"/>
        <end position="202"/>
    </location>
</feature>
<evidence type="ECO:0000256" key="4">
    <source>
        <dbReference type="ARBA" id="ARBA00023157"/>
    </source>
</evidence>
<dbReference type="GO" id="GO:0005576">
    <property type="term" value="C:extracellular region"/>
    <property type="evidence" value="ECO:0007669"/>
    <property type="project" value="UniProtKB-SubCell"/>
</dbReference>
<comment type="subcellular location">
    <subcellularLocation>
        <location evidence="1">Secreted</location>
    </subcellularLocation>
</comment>
<evidence type="ECO:0000313" key="8">
    <source>
        <dbReference type="Proteomes" id="UP001239445"/>
    </source>
</evidence>
<keyword evidence="2" id="KW-0964">Secreted</keyword>
<protein>
    <recommendedName>
        <fullName evidence="6">AA1-like domain-containing protein</fullName>
    </recommendedName>
</protein>
<dbReference type="Pfam" id="PF16541">
    <property type="entry name" value="AltA1"/>
    <property type="match status" value="1"/>
</dbReference>
<organism evidence="7 8">
    <name type="scientific">Echria macrotheca</name>
    <dbReference type="NCBI Taxonomy" id="438768"/>
    <lineage>
        <taxon>Eukaryota</taxon>
        <taxon>Fungi</taxon>
        <taxon>Dikarya</taxon>
        <taxon>Ascomycota</taxon>
        <taxon>Pezizomycotina</taxon>
        <taxon>Sordariomycetes</taxon>
        <taxon>Sordariomycetidae</taxon>
        <taxon>Sordariales</taxon>
        <taxon>Schizotheciaceae</taxon>
        <taxon>Echria</taxon>
    </lineage>
</organism>